<evidence type="ECO:0000259" key="2">
    <source>
        <dbReference type="Pfam" id="PF08125"/>
    </source>
</evidence>
<dbReference type="InterPro" id="IPR013328">
    <property type="entry name" value="6PGD_dom2"/>
</dbReference>
<dbReference type="GO" id="GO:0019592">
    <property type="term" value="P:mannitol catabolic process"/>
    <property type="evidence" value="ECO:0007669"/>
    <property type="project" value="TreeGrafter"/>
</dbReference>
<dbReference type="Proteomes" id="UP000282433">
    <property type="component" value="Chromosome"/>
</dbReference>
<dbReference type="EC" id="1.1.1.58" evidence="3"/>
<dbReference type="SUPFAM" id="SSF48179">
    <property type="entry name" value="6-phosphogluconate dehydrogenase C-terminal domain-like"/>
    <property type="match status" value="1"/>
</dbReference>
<sequence>MNDAEICAFVEKAIYDEIIPVLDLPRDELVSFASAVTGRFRNPYIKHQLLSIALKWHDQVPHPYSAAAAGGAESAWCTAAASDLCPGGADRLLPGESGMVRAIQYRMTPTGYRAIKRCGPAIAMAR</sequence>
<reference evidence="3 4" key="1">
    <citation type="submission" date="2018-12" db="EMBL/GenBank/DDBJ databases">
        <authorList>
            <consortium name="Pathogen Informatics"/>
        </authorList>
    </citation>
    <scope>NUCLEOTIDE SEQUENCE [LARGE SCALE GENOMIC DNA]</scope>
    <source>
        <strain evidence="3 4">NCTC13635</strain>
    </source>
</reference>
<dbReference type="GO" id="GO:0005829">
    <property type="term" value="C:cytosol"/>
    <property type="evidence" value="ECO:0007669"/>
    <property type="project" value="TreeGrafter"/>
</dbReference>
<dbReference type="PANTHER" id="PTHR30524:SF0">
    <property type="entry name" value="ALTRONATE OXIDOREDUCTASE-RELATED"/>
    <property type="match status" value="1"/>
</dbReference>
<dbReference type="EMBL" id="LR134162">
    <property type="protein sequence ID" value="VEA99271.1"/>
    <property type="molecule type" value="Genomic_DNA"/>
</dbReference>
<evidence type="ECO:0000313" key="4">
    <source>
        <dbReference type="Proteomes" id="UP000282433"/>
    </source>
</evidence>
<proteinExistence type="predicted"/>
<protein>
    <submittedName>
        <fullName evidence="3">Altronate oxidoreductase</fullName>
        <ecNumber evidence="3">1.1.1.58</ecNumber>
    </submittedName>
</protein>
<feature type="domain" description="Mannitol dehydrogenase C-terminal" evidence="2">
    <location>
        <begin position="1"/>
        <end position="55"/>
    </location>
</feature>
<dbReference type="InterPro" id="IPR008927">
    <property type="entry name" value="6-PGluconate_DH-like_C_sf"/>
</dbReference>
<dbReference type="AlphaFoldDB" id="A0A3S4KBQ9"/>
<dbReference type="PANTHER" id="PTHR30524">
    <property type="entry name" value="MANNITOL-1-PHOSPHATE 5-DEHYDROGENASE"/>
    <property type="match status" value="1"/>
</dbReference>
<dbReference type="GO" id="GO:0009026">
    <property type="term" value="F:tagaturonate reductase activity"/>
    <property type="evidence" value="ECO:0007669"/>
    <property type="project" value="UniProtKB-EC"/>
</dbReference>
<dbReference type="Pfam" id="PF08125">
    <property type="entry name" value="Mannitol_dh_C"/>
    <property type="match status" value="1"/>
</dbReference>
<gene>
    <name evidence="3" type="primary">uxaB_2</name>
    <name evidence="3" type="ORF">NCTC13635_00431</name>
</gene>
<keyword evidence="1 3" id="KW-0560">Oxidoreductase</keyword>
<organism evidence="3 4">
    <name type="scientific">Klebsiella pneumoniae</name>
    <dbReference type="NCBI Taxonomy" id="573"/>
    <lineage>
        <taxon>Bacteria</taxon>
        <taxon>Pseudomonadati</taxon>
        <taxon>Pseudomonadota</taxon>
        <taxon>Gammaproteobacteria</taxon>
        <taxon>Enterobacterales</taxon>
        <taxon>Enterobacteriaceae</taxon>
        <taxon>Klebsiella/Raoultella group</taxon>
        <taxon>Klebsiella</taxon>
        <taxon>Klebsiella pneumoniae complex</taxon>
    </lineage>
</organism>
<accession>A0A3S4KBQ9</accession>
<name>A0A3S4KBQ9_KLEPN</name>
<dbReference type="InterPro" id="IPR013118">
    <property type="entry name" value="Mannitol_DH_C"/>
</dbReference>
<evidence type="ECO:0000256" key="1">
    <source>
        <dbReference type="ARBA" id="ARBA00023002"/>
    </source>
</evidence>
<evidence type="ECO:0000313" key="3">
    <source>
        <dbReference type="EMBL" id="VEA99271.1"/>
    </source>
</evidence>
<dbReference type="GO" id="GO:0008926">
    <property type="term" value="F:mannitol-1-phosphate 5-dehydrogenase activity"/>
    <property type="evidence" value="ECO:0007669"/>
    <property type="project" value="TreeGrafter"/>
</dbReference>
<dbReference type="GO" id="GO:0019698">
    <property type="term" value="P:D-galacturonate catabolic process"/>
    <property type="evidence" value="ECO:0007669"/>
    <property type="project" value="TreeGrafter"/>
</dbReference>
<dbReference type="Gene3D" id="1.10.1040.10">
    <property type="entry name" value="N-(1-d-carboxylethyl)-l-norvaline Dehydrogenase, domain 2"/>
    <property type="match status" value="1"/>
</dbReference>